<dbReference type="CDD" id="cd01887">
    <property type="entry name" value="IF2_eIF5B"/>
    <property type="match status" value="1"/>
</dbReference>
<evidence type="ECO:0000256" key="4">
    <source>
        <dbReference type="ARBA" id="ARBA00022741"/>
    </source>
</evidence>
<keyword evidence="5" id="KW-0648">Protein biosynthesis</keyword>
<evidence type="ECO:0000313" key="15">
    <source>
        <dbReference type="Proteomes" id="UP000790833"/>
    </source>
</evidence>
<comment type="similarity">
    <text evidence="2">Belongs to the TRAFAC class translation factor GTPase superfamily. Classic translation factor GTPase family. IF-2 subfamily.</text>
</comment>
<dbReference type="Gene3D" id="3.40.50.10050">
    <property type="entry name" value="Translation initiation factor IF- 2, domain 3"/>
    <property type="match status" value="1"/>
</dbReference>
<dbReference type="SUPFAM" id="SSF50447">
    <property type="entry name" value="Translation proteins"/>
    <property type="match status" value="2"/>
</dbReference>
<dbReference type="AlphaFoldDB" id="A0A9P8AKL8"/>
<dbReference type="InterPro" id="IPR000795">
    <property type="entry name" value="T_Tr_GTP-bd_dom"/>
</dbReference>
<feature type="compositionally biased region" description="Basic residues" evidence="12">
    <location>
        <begin position="1"/>
        <end position="11"/>
    </location>
</feature>
<keyword evidence="4" id="KW-0547">Nucleotide-binding</keyword>
<dbReference type="NCBIfam" id="TIGR00231">
    <property type="entry name" value="small_GTP"/>
    <property type="match status" value="1"/>
</dbReference>
<evidence type="ECO:0000259" key="13">
    <source>
        <dbReference type="PROSITE" id="PS51722"/>
    </source>
</evidence>
<feature type="compositionally biased region" description="Polar residues" evidence="12">
    <location>
        <begin position="12"/>
        <end position="26"/>
    </location>
</feature>
<feature type="domain" description="Tr-type G" evidence="13">
    <location>
        <begin position="222"/>
        <end position="393"/>
    </location>
</feature>
<dbReference type="FunFam" id="2.40.30.10:FF:000008">
    <property type="entry name" value="Translation initiation factor IF-2"/>
    <property type="match status" value="1"/>
</dbReference>
<dbReference type="GO" id="GO:0003743">
    <property type="term" value="F:translation initiation factor activity"/>
    <property type="evidence" value="ECO:0007669"/>
    <property type="project" value="UniProtKB-KW"/>
</dbReference>
<dbReference type="GO" id="GO:0005525">
    <property type="term" value="F:GTP binding"/>
    <property type="evidence" value="ECO:0007669"/>
    <property type="project" value="UniProtKB-KW"/>
</dbReference>
<evidence type="ECO:0000256" key="8">
    <source>
        <dbReference type="ARBA" id="ARBA00023134"/>
    </source>
</evidence>
<dbReference type="FunFam" id="2.40.30.10:FF:000126">
    <property type="entry name" value="Mitochondrial translation initiation factor"/>
    <property type="match status" value="1"/>
</dbReference>
<keyword evidence="3" id="KW-0396">Initiation factor</keyword>
<dbReference type="InterPro" id="IPR023115">
    <property type="entry name" value="TIF_IF2_dom3"/>
</dbReference>
<evidence type="ECO:0000256" key="5">
    <source>
        <dbReference type="ARBA" id="ARBA00022917"/>
    </source>
</evidence>
<evidence type="ECO:0000256" key="1">
    <source>
        <dbReference type="ARBA" id="ARBA00004173"/>
    </source>
</evidence>
<organism evidence="14 15">
    <name type="scientific">Scheffersomyces spartinae</name>
    <dbReference type="NCBI Taxonomy" id="45513"/>
    <lineage>
        <taxon>Eukaryota</taxon>
        <taxon>Fungi</taxon>
        <taxon>Dikarya</taxon>
        <taxon>Ascomycota</taxon>
        <taxon>Saccharomycotina</taxon>
        <taxon>Pichiomycetes</taxon>
        <taxon>Debaryomycetaceae</taxon>
        <taxon>Scheffersomyces</taxon>
    </lineage>
</organism>
<dbReference type="SUPFAM" id="SSF52156">
    <property type="entry name" value="Initiation factor IF2/eIF5b, domain 3"/>
    <property type="match status" value="1"/>
</dbReference>
<sequence length="754" mass="84138">MRVSRFQKKTTRPSQNGDDSIETTSPKVPLNPSGKVNRFAAQYSNQKPQRKFQNASSLTNPGYRGHYKQKDQNSPNNNPELNSKGNKPVLNSYQQYNEMKQKLKDQQKLGNANKLTMQRTATIPKKTDSRKRNLEKEKERIKIKIPEFITVSNLATIMHVPLNKIIKSMEDLGFENVRHNYILEKDNAILIADEFNFEAIVLNANTVEDIFSEPVKPGKLKPRPPVVTIMGHVDHGKTTILDYLRKSSVVEQEFGGITQHIGAFTAITPESKKQITFLDTPGHAAFLKMRERGAIVTDIVILVVAADDSVMPQTIEAIKHIKKTGVPLIVAINKCDKHGVNIDKVVGDLASHDIDVEDYGGETQTVRVSGKTGLNMDKLEEAIITLSEMLELQTEPDGVANEGWIIESKVEKGVGYVATVLVRRGTVKNGDILVAGNTYCKVRGLRDENGNSIKKAGPSSPAQVFGWKELPVGGEFVIQAKDERRARKAVSHRIAREKAIKQREEVEQINEQRSEEVKELARRNKIAEMKMAGLDTSALEKLEDESQCIQCNYIIKSDVFGSAEAIKESINGIGNEEVKANVILCETGALTQSDLELAKTLNAQIFCFNLAVPKEISLAADREGVAIKEHNVIYHLIEDVTTELTSKLKPKIETKVLGEVEVADVFTISTKTKKISIAGCKVTNGTIKRTSNVRVFRNDEQIYEGTLTSLKYVKEDIAEARKGNECGLAFDKWDKFEAGDKIQVYEDIEHTRYL</sequence>
<dbReference type="Pfam" id="PF22042">
    <property type="entry name" value="EF-G_D2"/>
    <property type="match status" value="1"/>
</dbReference>
<keyword evidence="6" id="KW-0809">Transit peptide</keyword>
<evidence type="ECO:0000313" key="14">
    <source>
        <dbReference type="EMBL" id="KAG7196051.1"/>
    </source>
</evidence>
<dbReference type="Gene3D" id="3.40.50.300">
    <property type="entry name" value="P-loop containing nucleotide triphosphate hydrolases"/>
    <property type="match status" value="1"/>
</dbReference>
<dbReference type="InterPro" id="IPR006847">
    <property type="entry name" value="IF2_N"/>
</dbReference>
<dbReference type="GO" id="GO:0005739">
    <property type="term" value="C:mitochondrion"/>
    <property type="evidence" value="ECO:0007669"/>
    <property type="project" value="UniProtKB-SubCell"/>
</dbReference>
<dbReference type="InterPro" id="IPR005225">
    <property type="entry name" value="Small_GTP-bd"/>
</dbReference>
<dbReference type="Gene3D" id="2.40.30.10">
    <property type="entry name" value="Translation factors"/>
    <property type="match status" value="2"/>
</dbReference>
<gene>
    <name evidence="14" type="ORF">KQ657_000060</name>
</gene>
<accession>A0A9P8AKL8</accession>
<dbReference type="InterPro" id="IPR027417">
    <property type="entry name" value="P-loop_NTPase"/>
</dbReference>
<feature type="region of interest" description="Disordered" evidence="12">
    <location>
        <begin position="1"/>
        <end position="89"/>
    </location>
</feature>
<dbReference type="InterPro" id="IPR044145">
    <property type="entry name" value="IF2_II"/>
</dbReference>
<keyword evidence="7" id="KW-0496">Mitochondrion</keyword>
<keyword evidence="15" id="KW-1185">Reference proteome</keyword>
<evidence type="ECO:0000256" key="2">
    <source>
        <dbReference type="ARBA" id="ARBA00007733"/>
    </source>
</evidence>
<dbReference type="InterPro" id="IPR000178">
    <property type="entry name" value="TF_IF2_bacterial-like"/>
</dbReference>
<evidence type="ECO:0000256" key="11">
    <source>
        <dbReference type="SAM" id="Coils"/>
    </source>
</evidence>
<comment type="function">
    <text evidence="9">One of the essential components for the initiation of protein synthesis. Protects formylmethionyl-tRNA from spontaneous hydrolysis and promotes its binding to the 30S ribosomal subunits. Also involved in the hydrolysis of GTP during the formation of the 70S ribosomal complex.</text>
</comment>
<feature type="region of interest" description="Disordered" evidence="12">
    <location>
        <begin position="109"/>
        <end position="135"/>
    </location>
</feature>
<reference evidence="14" key="1">
    <citation type="submission" date="2021-03" db="EMBL/GenBank/DDBJ databases">
        <authorList>
            <person name="Palmer J.M."/>
        </authorList>
    </citation>
    <scope>NUCLEOTIDE SEQUENCE</scope>
    <source>
        <strain evidence="14">ARV_011</strain>
    </source>
</reference>
<evidence type="ECO:0000256" key="9">
    <source>
        <dbReference type="ARBA" id="ARBA00025162"/>
    </source>
</evidence>
<dbReference type="FunFam" id="3.40.50.10050:FF:000001">
    <property type="entry name" value="Translation initiation factor IF-2"/>
    <property type="match status" value="1"/>
</dbReference>
<keyword evidence="11" id="KW-0175">Coiled coil</keyword>
<comment type="subcellular location">
    <subcellularLocation>
        <location evidence="1">Mitochondrion</location>
    </subcellularLocation>
</comment>
<protein>
    <recommendedName>
        <fullName evidence="10">Translation initiation factor IF-2, mitochondrial</fullName>
    </recommendedName>
</protein>
<dbReference type="GeneID" id="66113434"/>
<dbReference type="Proteomes" id="UP000790833">
    <property type="component" value="Unassembled WGS sequence"/>
</dbReference>
<dbReference type="FunFam" id="3.40.50.300:FF:000019">
    <property type="entry name" value="Translation initiation factor IF-2"/>
    <property type="match status" value="1"/>
</dbReference>
<proteinExistence type="inferred from homology"/>
<feature type="compositionally biased region" description="Polar residues" evidence="12">
    <location>
        <begin position="42"/>
        <end position="60"/>
    </location>
</feature>
<dbReference type="PANTHER" id="PTHR43381:SF20">
    <property type="entry name" value="TRANSLATION INITIATION FACTOR IF-2, MITOCHONDRIAL"/>
    <property type="match status" value="1"/>
</dbReference>
<dbReference type="GO" id="GO:0032543">
    <property type="term" value="P:mitochondrial translation"/>
    <property type="evidence" value="ECO:0007669"/>
    <property type="project" value="UniProtKB-ARBA"/>
</dbReference>
<evidence type="ECO:0000256" key="3">
    <source>
        <dbReference type="ARBA" id="ARBA00022540"/>
    </source>
</evidence>
<dbReference type="SUPFAM" id="SSF52540">
    <property type="entry name" value="P-loop containing nucleoside triphosphate hydrolases"/>
    <property type="match status" value="1"/>
</dbReference>
<evidence type="ECO:0000256" key="12">
    <source>
        <dbReference type="SAM" id="MobiDB-lite"/>
    </source>
</evidence>
<keyword evidence="8" id="KW-0342">GTP-binding</keyword>
<feature type="compositionally biased region" description="Polar residues" evidence="12">
    <location>
        <begin position="72"/>
        <end position="89"/>
    </location>
</feature>
<dbReference type="CDD" id="cd03692">
    <property type="entry name" value="mtIF2_IVc"/>
    <property type="match status" value="1"/>
</dbReference>
<dbReference type="InterPro" id="IPR053905">
    <property type="entry name" value="EF-G-like_DII"/>
</dbReference>
<dbReference type="RefSeq" id="XP_043051596.1">
    <property type="nucleotide sequence ID" value="XM_043190919.1"/>
</dbReference>
<dbReference type="PROSITE" id="PS51722">
    <property type="entry name" value="G_TR_2"/>
    <property type="match status" value="1"/>
</dbReference>
<feature type="compositionally biased region" description="Polar residues" evidence="12">
    <location>
        <begin position="109"/>
        <end position="121"/>
    </location>
</feature>
<dbReference type="GO" id="GO:0003924">
    <property type="term" value="F:GTPase activity"/>
    <property type="evidence" value="ECO:0007669"/>
    <property type="project" value="InterPro"/>
</dbReference>
<dbReference type="InterPro" id="IPR036925">
    <property type="entry name" value="TIF_IF2_dom3_sf"/>
</dbReference>
<comment type="caution">
    <text evidence="14">The sequence shown here is derived from an EMBL/GenBank/DDBJ whole genome shotgun (WGS) entry which is preliminary data.</text>
</comment>
<dbReference type="NCBIfam" id="TIGR00487">
    <property type="entry name" value="IF-2"/>
    <property type="match status" value="1"/>
</dbReference>
<evidence type="ECO:0000256" key="7">
    <source>
        <dbReference type="ARBA" id="ARBA00023128"/>
    </source>
</evidence>
<feature type="compositionally biased region" description="Basic and acidic residues" evidence="12">
    <location>
        <begin position="125"/>
        <end position="135"/>
    </location>
</feature>
<feature type="coiled-coil region" evidence="11">
    <location>
        <begin position="492"/>
        <end position="530"/>
    </location>
</feature>
<dbReference type="EMBL" id="JAHMUF010000001">
    <property type="protein sequence ID" value="KAG7196051.1"/>
    <property type="molecule type" value="Genomic_DNA"/>
</dbReference>
<dbReference type="Pfam" id="PF00009">
    <property type="entry name" value="GTP_EFTU"/>
    <property type="match status" value="1"/>
</dbReference>
<evidence type="ECO:0000256" key="6">
    <source>
        <dbReference type="ARBA" id="ARBA00022946"/>
    </source>
</evidence>
<dbReference type="Pfam" id="PF11987">
    <property type="entry name" value="IF-2"/>
    <property type="match status" value="1"/>
</dbReference>
<dbReference type="Pfam" id="PF04760">
    <property type="entry name" value="IF2_N"/>
    <property type="match status" value="1"/>
</dbReference>
<dbReference type="InterPro" id="IPR009000">
    <property type="entry name" value="Transl_B-barrel_sf"/>
</dbReference>
<name>A0A9P8AKL8_9ASCO</name>
<evidence type="ECO:0000256" key="10">
    <source>
        <dbReference type="ARBA" id="ARBA00044200"/>
    </source>
</evidence>
<dbReference type="CDD" id="cd03702">
    <property type="entry name" value="IF2_mtIF2_II"/>
    <property type="match status" value="1"/>
</dbReference>
<dbReference type="HAMAP" id="MF_00100_B">
    <property type="entry name" value="IF_2_B"/>
    <property type="match status" value="1"/>
</dbReference>
<dbReference type="PANTHER" id="PTHR43381">
    <property type="entry name" value="TRANSLATION INITIATION FACTOR IF-2-RELATED"/>
    <property type="match status" value="1"/>
</dbReference>
<dbReference type="OrthoDB" id="361630at2759"/>
<dbReference type="InterPro" id="IPR015760">
    <property type="entry name" value="TIF_IF2"/>
</dbReference>